<evidence type="ECO:0000259" key="3">
    <source>
        <dbReference type="Pfam" id="PF09822"/>
    </source>
</evidence>
<organism evidence="4">
    <name type="scientific">Colwellia sp. An23</name>
    <dbReference type="NCBI Taxonomy" id="1719924"/>
    <lineage>
        <taxon>Bacteria</taxon>
        <taxon>Pseudomonadati</taxon>
        <taxon>Pseudomonadota</taxon>
        <taxon>Gammaproteobacteria</taxon>
        <taxon>Alteromonadales</taxon>
        <taxon>Colwelliaceae</taxon>
        <taxon>Colwellia</taxon>
    </lineage>
</organism>
<keyword evidence="1" id="KW-0175">Coiled coil</keyword>
<dbReference type="Pfam" id="PF09822">
    <property type="entry name" value="ABC_transp_aux"/>
    <property type="match status" value="1"/>
</dbReference>
<feature type="coiled-coil region" evidence="1">
    <location>
        <begin position="731"/>
        <end position="787"/>
    </location>
</feature>
<feature type="transmembrane region" description="Helical" evidence="2">
    <location>
        <begin position="256"/>
        <end position="276"/>
    </location>
</feature>
<reference evidence="4" key="1">
    <citation type="journal article" date="2016" name="Microbiol. Res.">
        <title>Discovering novel enzymes by functional screening of plurigenomic libraries from alga-associated Flavobacteriia and Gammaproteobacteria.</title>
        <authorList>
            <person name="Martin M."/>
            <person name="Vandermies M."/>
            <person name="Joyeux C."/>
            <person name="Martin R."/>
            <person name="Barbeyron T."/>
            <person name="Michel G."/>
            <person name="Vandenbol M."/>
        </authorList>
    </citation>
    <scope>NUCLEOTIDE SEQUENCE</scope>
    <source>
        <strain evidence="4">An23</strain>
    </source>
</reference>
<dbReference type="EMBL" id="LN913052">
    <property type="protein sequence ID" value="CUV01076.1"/>
    <property type="molecule type" value="Genomic_DNA"/>
</dbReference>
<keyword evidence="2" id="KW-0812">Transmembrane</keyword>
<keyword evidence="2" id="KW-0472">Membrane</keyword>
<protein>
    <submittedName>
        <fullName evidence="4">Putative ABC type transport system</fullName>
    </submittedName>
</protein>
<feature type="transmembrane region" description="Helical" evidence="2">
    <location>
        <begin position="12"/>
        <end position="34"/>
    </location>
</feature>
<sequence>MIVLIKRELHSWCFSPVLFAHCILFSLFSLISMFLLSGFIESGESDIGHTFFKWHPWIFAFTAPVIGIRSWSEEHRCGMFEVLGTQPIRMLHVVLAKMAGALFVIVLSLICTLPAIFTVFWLGTPDIGMLFSGYMGSILCGLALVGLSQAICTFMKGSIGAYVCAASLSVILILMGINGIADVILATFPALQWMTNLLSSISILPMYETLYLGRLTLASSLGFFLLIILSITLSTRALLSLRSNQKQYNLSSLKSFTYGIPAFLSIPIFIITAFFINKLPGYIDLTQDNRFSLPQAVADELSSLERPATVRLFSTANHSEFGFDLFRYSQKLKEAMALIEEKSNGNIIFKELDPSINQKAAKMVALEQIKSFSIDNEDPMVFGLVVESLDKKRVFDFLNPNRERYILSDLIQAVLDVTRSNKTQIGLLTPFSKRNDELSLPNWSAIQLLNHRFNVSALNEKDNWSSIDIIVLMQWPEMDQALSNKLSLFIENGGDIITLIDPYSLMYEMFDGADLTLQSATTPNFITERGLRVPANKQVIDGLLRTDMTNANGRESNPAILTLGQEQFNATHSITSGFDYVHFPYVGAIESKAIDGFHNEVLITSSDQALLIPVESTRIGRSAEDNITNNTTSGIFYPLMVLQSNLKNKNAGRLVVISDIDWLHASIAGNVTGDAVLDAGNSNGALLLNLVDFLAGDPVLQGLRTRSVSRRPLNGWSEIREAQSTPYIQPITQASSQIRQLTQQLEKLGAHRNYSDPVANKAIEQEVAQLRIQLKEQRLMLASLRGQREADVKQQLNIIKWGNILFSPIFMLVIGFITIYIRENKIRAGE</sequence>
<feature type="transmembrane region" description="Helical" evidence="2">
    <location>
        <begin position="801"/>
        <end position="821"/>
    </location>
</feature>
<accession>A0A0X8XWC7</accession>
<feature type="domain" description="ABC-type uncharacterised transport system" evidence="3">
    <location>
        <begin position="424"/>
        <end position="667"/>
    </location>
</feature>
<keyword evidence="2" id="KW-1133">Transmembrane helix</keyword>
<evidence type="ECO:0000256" key="1">
    <source>
        <dbReference type="SAM" id="Coils"/>
    </source>
</evidence>
<feature type="transmembrane region" description="Helical" evidence="2">
    <location>
        <begin position="211"/>
        <end position="235"/>
    </location>
</feature>
<feature type="transmembrane region" description="Helical" evidence="2">
    <location>
        <begin position="93"/>
        <end position="121"/>
    </location>
</feature>
<dbReference type="AlphaFoldDB" id="A0A0X8XWC7"/>
<name>A0A0X8XWC7_9GAMM</name>
<proteinExistence type="predicted"/>
<evidence type="ECO:0000256" key="2">
    <source>
        <dbReference type="SAM" id="Phobius"/>
    </source>
</evidence>
<feature type="transmembrane region" description="Helical" evidence="2">
    <location>
        <begin position="54"/>
        <end position="72"/>
    </location>
</feature>
<feature type="transmembrane region" description="Helical" evidence="2">
    <location>
        <begin position="127"/>
        <end position="147"/>
    </location>
</feature>
<evidence type="ECO:0000313" key="4">
    <source>
        <dbReference type="EMBL" id="CUV01076.1"/>
    </source>
</evidence>
<feature type="transmembrane region" description="Helical" evidence="2">
    <location>
        <begin position="159"/>
        <end position="191"/>
    </location>
</feature>
<dbReference type="InterPro" id="IPR019196">
    <property type="entry name" value="ABC_transp_unknown"/>
</dbReference>
<dbReference type="Pfam" id="PF12679">
    <property type="entry name" value="ABC2_membrane_2"/>
    <property type="match status" value="1"/>
</dbReference>